<organism evidence="1 2">
    <name type="scientific">Cricetulus griseus</name>
    <name type="common">Chinese hamster</name>
    <name type="synonym">Cricetulus barabensis griseus</name>
    <dbReference type="NCBI Taxonomy" id="10029"/>
    <lineage>
        <taxon>Eukaryota</taxon>
        <taxon>Metazoa</taxon>
        <taxon>Chordata</taxon>
        <taxon>Craniata</taxon>
        <taxon>Vertebrata</taxon>
        <taxon>Euteleostomi</taxon>
        <taxon>Mammalia</taxon>
        <taxon>Eutheria</taxon>
        <taxon>Euarchontoglires</taxon>
        <taxon>Glires</taxon>
        <taxon>Rodentia</taxon>
        <taxon>Myomorpha</taxon>
        <taxon>Muroidea</taxon>
        <taxon>Cricetidae</taxon>
        <taxon>Cricetinae</taxon>
        <taxon>Cricetulus</taxon>
    </lineage>
</organism>
<dbReference type="AlphaFoldDB" id="G3HEI8"/>
<accession>G3HEI8</accession>
<name>G3HEI8_CRIGR</name>
<reference evidence="2" key="1">
    <citation type="journal article" date="2011" name="Nat. Biotechnol.">
        <title>The genomic sequence of the Chinese hamster ovary (CHO)-K1 cell line.</title>
        <authorList>
            <person name="Xu X."/>
            <person name="Nagarajan H."/>
            <person name="Lewis N.E."/>
            <person name="Pan S."/>
            <person name="Cai Z."/>
            <person name="Liu X."/>
            <person name="Chen W."/>
            <person name="Xie M."/>
            <person name="Wang W."/>
            <person name="Hammond S."/>
            <person name="Andersen M.R."/>
            <person name="Neff N."/>
            <person name="Passarelli B."/>
            <person name="Koh W."/>
            <person name="Fan H.C."/>
            <person name="Wang J."/>
            <person name="Gui Y."/>
            <person name="Lee K.H."/>
            <person name="Betenbaugh M.J."/>
            <person name="Quake S.R."/>
            <person name="Famili I."/>
            <person name="Palsson B.O."/>
            <person name="Wang J."/>
        </authorList>
    </citation>
    <scope>NUCLEOTIDE SEQUENCE [LARGE SCALE GENOMIC DNA]</scope>
    <source>
        <strain evidence="2">CHO K1 cell line</strain>
    </source>
</reference>
<dbReference type="Proteomes" id="UP000001075">
    <property type="component" value="Unassembled WGS sequence"/>
</dbReference>
<dbReference type="EMBL" id="JH000315">
    <property type="protein sequence ID" value="EGW02114.1"/>
    <property type="molecule type" value="Genomic_DNA"/>
</dbReference>
<proteinExistence type="predicted"/>
<evidence type="ECO:0000313" key="2">
    <source>
        <dbReference type="Proteomes" id="UP000001075"/>
    </source>
</evidence>
<gene>
    <name evidence="1" type="ORF">I79_008972</name>
</gene>
<protein>
    <submittedName>
        <fullName evidence="1">Uncharacterized protein</fullName>
    </submittedName>
</protein>
<sequence length="64" mass="6879">MQTWIGAATYDILGSQQLEPGAGQEGLRTRKDCFLPWCYSGAGACTWLVSDSPDAGRAELLMSP</sequence>
<dbReference type="InParanoid" id="G3HEI8"/>
<evidence type="ECO:0000313" key="1">
    <source>
        <dbReference type="EMBL" id="EGW02114.1"/>
    </source>
</evidence>